<dbReference type="SMART" id="SM00320">
    <property type="entry name" value="WD40"/>
    <property type="match status" value="4"/>
</dbReference>
<dbReference type="EMBL" id="KV426265">
    <property type="protein sequence ID" value="KZV83567.1"/>
    <property type="molecule type" value="Genomic_DNA"/>
</dbReference>
<dbReference type="InterPro" id="IPR036047">
    <property type="entry name" value="F-box-like_dom_sf"/>
</dbReference>
<dbReference type="PANTHER" id="PTHR47438">
    <property type="entry name" value="PHOSPHATE METABOLISM PROTEIN 8-RELATED"/>
    <property type="match status" value="1"/>
</dbReference>
<evidence type="ECO:0000313" key="6">
    <source>
        <dbReference type="Proteomes" id="UP000077266"/>
    </source>
</evidence>
<keyword evidence="6" id="KW-1185">Reference proteome</keyword>
<dbReference type="OrthoDB" id="1065058at2759"/>
<reference evidence="5 6" key="1">
    <citation type="journal article" date="2016" name="Mol. Biol. Evol.">
        <title>Comparative Genomics of Early-Diverging Mushroom-Forming Fungi Provides Insights into the Origins of Lignocellulose Decay Capabilities.</title>
        <authorList>
            <person name="Nagy L.G."/>
            <person name="Riley R."/>
            <person name="Tritt A."/>
            <person name="Adam C."/>
            <person name="Daum C."/>
            <person name="Floudas D."/>
            <person name="Sun H."/>
            <person name="Yadav J.S."/>
            <person name="Pangilinan J."/>
            <person name="Larsson K.H."/>
            <person name="Matsuura K."/>
            <person name="Barry K."/>
            <person name="Labutti K."/>
            <person name="Kuo R."/>
            <person name="Ohm R.A."/>
            <person name="Bhattacharya S.S."/>
            <person name="Shirouzu T."/>
            <person name="Yoshinaga Y."/>
            <person name="Martin F.M."/>
            <person name="Grigoriev I.V."/>
            <person name="Hibbett D.S."/>
        </authorList>
    </citation>
    <scope>NUCLEOTIDE SEQUENCE [LARGE SCALE GENOMIC DNA]</scope>
    <source>
        <strain evidence="5 6">HHB12029</strain>
    </source>
</reference>
<feature type="compositionally biased region" description="Polar residues" evidence="4">
    <location>
        <begin position="54"/>
        <end position="68"/>
    </location>
</feature>
<dbReference type="InParanoid" id="A0A165D0L0"/>
<feature type="compositionally biased region" description="Polar residues" evidence="4">
    <location>
        <begin position="37"/>
        <end position="46"/>
    </location>
</feature>
<dbReference type="AlphaFoldDB" id="A0A165D0L0"/>
<feature type="region of interest" description="Disordered" evidence="4">
    <location>
        <begin position="1"/>
        <end position="209"/>
    </location>
</feature>
<feature type="compositionally biased region" description="Polar residues" evidence="4">
    <location>
        <begin position="114"/>
        <end position="140"/>
    </location>
</feature>
<name>A0A165D0L0_EXIGL</name>
<gene>
    <name evidence="5" type="ORF">EXIGLDRAFT_777445</name>
</gene>
<dbReference type="Gene3D" id="2.130.10.10">
    <property type="entry name" value="YVTN repeat-like/Quinoprotein amine dehydrogenase"/>
    <property type="match status" value="1"/>
</dbReference>
<evidence type="ECO:0000256" key="3">
    <source>
        <dbReference type="PROSITE-ProRule" id="PRU00221"/>
    </source>
</evidence>
<dbReference type="InterPro" id="IPR036322">
    <property type="entry name" value="WD40_repeat_dom_sf"/>
</dbReference>
<sequence>MAVLPTMLERDIGSPTTVVGPGVQQPKPIAARDDNDASSFDLSSATDGDDDNMAISSVSPRQRTQSGLNKRASMSVLENGSPHAGLPDRPSRPPALSSSASVTSTSYDAMPQVVLNTPTKPPRTRTQSYVDPTTPRSNPQRTPPARGSASKASPSPKVKNVRSPPMHDSIPMPGVPWTDLGELDSPGRSARRTSNNGMLTVQQPRRGEGSTIASVWADTVDESMDMITVDEIDADDEFIQALENINEIHVQKITHYKRLLERAQSANAAQLHALQAELHLLRHEVQQQHGGSALPSRPSLTLDTFTSTHDESIYQDIDLAAALRGDGRGIFNENEVRKAVRALKQPDRMRLITIILDSLLPGDIPQQILLLQKYARSTFDVLATLPVPLALRVLSLLSPQQLLSGPRLASSKHKTLTHHPALWRLYCLRLTASDPVPLRAPPREEDWEPLYKSLHFREENWRRGVSQGVRFLQGHTGFVTAMMLRGKRLISGSYDETIRVWDVETGQEKKCLQVKKPVSCLDFLPEEEVFVVGFHDVGRVHVFSSVTYTPLQQLQGHLYGIRAVALSSKYCVSAGADKALVCWDWRAGSKIVRFGQQTNLNVGVQIVGEERVASVTIDGIVRVFSIVRREMISQFKLSEMCAEASLGASSRLATSVGVGANNMLQWFAAKGRRMTCATKNVILHLEWDEDDAQSSKATSTFKHQQMASPTSSVASPLRSSAGPRTRAVSSLSRAGSIGPGTSPVTPLRRSPNATGMPSPITPGHPPLLRASTSGSTPRTPGEKIVVKPPRIVAVVESPEVAVGAVDPGKRRVVTATRFSSRLGADRRIFISTHRDKTERLRPHTGGDDEEDEEDIDADRRSASTSSKASTPVNEASITTVQGAWAALAEEVPPGTHIPGLKGSLPKDFKGLATPEKNPMSMQLSHEEVVVGCGDGTIYVMSFVGYEYELPRGPRLDEDVFDYQRTDAGGSDTE</sequence>
<dbReference type="InterPro" id="IPR019775">
    <property type="entry name" value="WD40_repeat_CS"/>
</dbReference>
<dbReference type="GO" id="GO:0009166">
    <property type="term" value="P:nucleotide catabolic process"/>
    <property type="evidence" value="ECO:0007669"/>
    <property type="project" value="TreeGrafter"/>
</dbReference>
<dbReference type="PROSITE" id="PS50294">
    <property type="entry name" value="WD_REPEATS_REGION"/>
    <property type="match status" value="1"/>
</dbReference>
<keyword evidence="1 3" id="KW-0853">WD repeat</keyword>
<feature type="compositionally biased region" description="Polar residues" evidence="4">
    <location>
        <begin position="696"/>
        <end position="718"/>
    </location>
</feature>
<dbReference type="PROSITE" id="PS50082">
    <property type="entry name" value="WD_REPEATS_2"/>
    <property type="match status" value="1"/>
</dbReference>
<dbReference type="Proteomes" id="UP000077266">
    <property type="component" value="Unassembled WGS sequence"/>
</dbReference>
<feature type="compositionally biased region" description="Low complexity" evidence="4">
    <location>
        <begin position="143"/>
        <end position="158"/>
    </location>
</feature>
<dbReference type="PANTHER" id="PTHR47438:SF1">
    <property type="entry name" value="PHOSPHATE METABOLISM PROTEIN 8-RELATED"/>
    <property type="match status" value="1"/>
</dbReference>
<dbReference type="Gene3D" id="1.20.1280.50">
    <property type="match status" value="1"/>
</dbReference>
<feature type="compositionally biased region" description="Acidic residues" evidence="4">
    <location>
        <begin position="847"/>
        <end position="856"/>
    </location>
</feature>
<dbReference type="Pfam" id="PF00400">
    <property type="entry name" value="WD40"/>
    <property type="match status" value="2"/>
</dbReference>
<dbReference type="InterPro" id="IPR052791">
    <property type="entry name" value="SSM1_domain"/>
</dbReference>
<dbReference type="InterPro" id="IPR015943">
    <property type="entry name" value="WD40/YVTN_repeat-like_dom_sf"/>
</dbReference>
<protein>
    <submittedName>
        <fullName evidence="5">Uncharacterized protein</fullName>
    </submittedName>
</protein>
<dbReference type="SUPFAM" id="SSF81383">
    <property type="entry name" value="F-box domain"/>
    <property type="match status" value="1"/>
</dbReference>
<dbReference type="GO" id="GO:0006206">
    <property type="term" value="P:pyrimidine nucleobase metabolic process"/>
    <property type="evidence" value="ECO:0007669"/>
    <property type="project" value="TreeGrafter"/>
</dbReference>
<feature type="compositionally biased region" description="Low complexity" evidence="4">
    <location>
        <begin position="94"/>
        <end position="106"/>
    </location>
</feature>
<dbReference type="InterPro" id="IPR001680">
    <property type="entry name" value="WD40_rpt"/>
</dbReference>
<feature type="region of interest" description="Disordered" evidence="4">
    <location>
        <begin position="833"/>
        <end position="875"/>
    </location>
</feature>
<evidence type="ECO:0000256" key="2">
    <source>
        <dbReference type="ARBA" id="ARBA00022737"/>
    </source>
</evidence>
<evidence type="ECO:0000313" key="5">
    <source>
        <dbReference type="EMBL" id="KZV83567.1"/>
    </source>
</evidence>
<feature type="compositionally biased region" description="Basic and acidic residues" evidence="4">
    <location>
        <begin position="833"/>
        <end position="846"/>
    </location>
</feature>
<evidence type="ECO:0000256" key="1">
    <source>
        <dbReference type="ARBA" id="ARBA00022574"/>
    </source>
</evidence>
<accession>A0A165D0L0</accession>
<organism evidence="5 6">
    <name type="scientific">Exidia glandulosa HHB12029</name>
    <dbReference type="NCBI Taxonomy" id="1314781"/>
    <lineage>
        <taxon>Eukaryota</taxon>
        <taxon>Fungi</taxon>
        <taxon>Dikarya</taxon>
        <taxon>Basidiomycota</taxon>
        <taxon>Agaricomycotina</taxon>
        <taxon>Agaricomycetes</taxon>
        <taxon>Auriculariales</taxon>
        <taxon>Exidiaceae</taxon>
        <taxon>Exidia</taxon>
    </lineage>
</organism>
<dbReference type="PROSITE" id="PS00678">
    <property type="entry name" value="WD_REPEATS_1"/>
    <property type="match status" value="1"/>
</dbReference>
<dbReference type="GO" id="GO:0008252">
    <property type="term" value="F:nucleotidase activity"/>
    <property type="evidence" value="ECO:0007669"/>
    <property type="project" value="TreeGrafter"/>
</dbReference>
<feature type="region of interest" description="Disordered" evidence="4">
    <location>
        <begin position="696"/>
        <end position="783"/>
    </location>
</feature>
<evidence type="ECO:0000256" key="4">
    <source>
        <dbReference type="SAM" id="MobiDB-lite"/>
    </source>
</evidence>
<feature type="repeat" description="WD" evidence="3">
    <location>
        <begin position="472"/>
        <end position="511"/>
    </location>
</feature>
<feature type="compositionally biased region" description="Polar residues" evidence="4">
    <location>
        <begin position="192"/>
        <end position="203"/>
    </location>
</feature>
<keyword evidence="2" id="KW-0677">Repeat</keyword>
<dbReference type="SUPFAM" id="SSF50978">
    <property type="entry name" value="WD40 repeat-like"/>
    <property type="match status" value="1"/>
</dbReference>
<proteinExistence type="predicted"/>
<dbReference type="STRING" id="1314781.A0A165D0L0"/>